<dbReference type="Proteomes" id="UP000287188">
    <property type="component" value="Unassembled WGS sequence"/>
</dbReference>
<gene>
    <name evidence="8" type="ORF">KDK_64500</name>
</gene>
<proteinExistence type="inferred from homology"/>
<comment type="caution">
    <text evidence="8">The sequence shown here is derived from an EMBL/GenBank/DDBJ whole genome shotgun (WGS) entry which is preliminary data.</text>
</comment>
<feature type="transmembrane region" description="Helical" evidence="7">
    <location>
        <begin position="122"/>
        <end position="142"/>
    </location>
</feature>
<dbReference type="EMBL" id="BIFS01000002">
    <property type="protein sequence ID" value="GCE22650.1"/>
    <property type="molecule type" value="Genomic_DNA"/>
</dbReference>
<dbReference type="AlphaFoldDB" id="A0A402AU50"/>
<evidence type="ECO:0000313" key="8">
    <source>
        <dbReference type="EMBL" id="GCE22650.1"/>
    </source>
</evidence>
<feature type="transmembrane region" description="Helical" evidence="7">
    <location>
        <begin position="57"/>
        <end position="77"/>
    </location>
</feature>
<dbReference type="GO" id="GO:0005886">
    <property type="term" value="C:plasma membrane"/>
    <property type="evidence" value="ECO:0007669"/>
    <property type="project" value="UniProtKB-SubCell"/>
</dbReference>
<evidence type="ECO:0000256" key="4">
    <source>
        <dbReference type="ARBA" id="ARBA00022692"/>
    </source>
</evidence>
<dbReference type="RefSeq" id="WP_218032133.1">
    <property type="nucleotide sequence ID" value="NZ_BIFS01000002.1"/>
</dbReference>
<feature type="transmembrane region" description="Helical" evidence="7">
    <location>
        <begin position="84"/>
        <end position="102"/>
    </location>
</feature>
<keyword evidence="4 7" id="KW-0812">Transmembrane</keyword>
<evidence type="ECO:0000256" key="1">
    <source>
        <dbReference type="ARBA" id="ARBA00004651"/>
    </source>
</evidence>
<evidence type="ECO:0000256" key="3">
    <source>
        <dbReference type="ARBA" id="ARBA00022475"/>
    </source>
</evidence>
<dbReference type="InterPro" id="IPR032808">
    <property type="entry name" value="DoxX"/>
</dbReference>
<dbReference type="PANTHER" id="PTHR33452">
    <property type="entry name" value="OXIDOREDUCTASE CATD-RELATED"/>
    <property type="match status" value="1"/>
</dbReference>
<evidence type="ECO:0000313" key="9">
    <source>
        <dbReference type="Proteomes" id="UP000287188"/>
    </source>
</evidence>
<dbReference type="Pfam" id="PF07681">
    <property type="entry name" value="DoxX"/>
    <property type="match status" value="1"/>
</dbReference>
<comment type="similarity">
    <text evidence="2">Belongs to the DoxX family.</text>
</comment>
<evidence type="ECO:0000256" key="2">
    <source>
        <dbReference type="ARBA" id="ARBA00006679"/>
    </source>
</evidence>
<protein>
    <recommendedName>
        <fullName evidence="10">DoxX family protein</fullName>
    </recommendedName>
</protein>
<keyword evidence="6 7" id="KW-0472">Membrane</keyword>
<name>A0A402AU50_9CHLR</name>
<comment type="subcellular location">
    <subcellularLocation>
        <location evidence="1">Cell membrane</location>
        <topology evidence="1">Multi-pass membrane protein</topology>
    </subcellularLocation>
</comment>
<sequence>MKFFSPPTSPMINASLLVARLALFTVFITHGSQKMLGWFGGHGFQATLTGFTQMEHIPVFFALLAIFTEFFAPLALLCGLLTRLAALGLACIMIVAVAMVHLHNGFFMNWAGHQKGEGIEFFILSGALALALIISGAGDWSFDNLIYQRWRTARSAPIHSEVHAATQSR</sequence>
<dbReference type="InterPro" id="IPR051907">
    <property type="entry name" value="DoxX-like_oxidoreductase"/>
</dbReference>
<evidence type="ECO:0000256" key="6">
    <source>
        <dbReference type="ARBA" id="ARBA00023136"/>
    </source>
</evidence>
<dbReference type="PANTHER" id="PTHR33452:SF1">
    <property type="entry name" value="INNER MEMBRANE PROTEIN YPHA-RELATED"/>
    <property type="match status" value="1"/>
</dbReference>
<evidence type="ECO:0000256" key="7">
    <source>
        <dbReference type="SAM" id="Phobius"/>
    </source>
</evidence>
<keyword evidence="9" id="KW-1185">Reference proteome</keyword>
<accession>A0A402AU50</accession>
<evidence type="ECO:0008006" key="10">
    <source>
        <dbReference type="Google" id="ProtNLM"/>
    </source>
</evidence>
<evidence type="ECO:0000256" key="5">
    <source>
        <dbReference type="ARBA" id="ARBA00022989"/>
    </source>
</evidence>
<keyword evidence="3" id="KW-1003">Cell membrane</keyword>
<reference evidence="9" key="1">
    <citation type="submission" date="2018-12" db="EMBL/GenBank/DDBJ databases">
        <title>Tengunoibacter tsumagoiensis gen. nov., sp. nov., Dictyobacter kobayashii sp. nov., D. alpinus sp. nov., and D. joshuensis sp. nov. and description of Dictyobacteraceae fam. nov. within the order Ktedonobacterales isolated from Tengu-no-mugimeshi.</title>
        <authorList>
            <person name="Wang C.M."/>
            <person name="Zheng Y."/>
            <person name="Sakai Y."/>
            <person name="Toyoda A."/>
            <person name="Minakuchi Y."/>
            <person name="Abe K."/>
            <person name="Yokota A."/>
            <person name="Yabe S."/>
        </authorList>
    </citation>
    <scope>NUCLEOTIDE SEQUENCE [LARGE SCALE GENOMIC DNA]</scope>
    <source>
        <strain evidence="9">Uno11</strain>
    </source>
</reference>
<organism evidence="8 9">
    <name type="scientific">Dictyobacter kobayashii</name>
    <dbReference type="NCBI Taxonomy" id="2014872"/>
    <lineage>
        <taxon>Bacteria</taxon>
        <taxon>Bacillati</taxon>
        <taxon>Chloroflexota</taxon>
        <taxon>Ktedonobacteria</taxon>
        <taxon>Ktedonobacterales</taxon>
        <taxon>Dictyobacteraceae</taxon>
        <taxon>Dictyobacter</taxon>
    </lineage>
</organism>
<keyword evidence="5 7" id="KW-1133">Transmembrane helix</keyword>